<comment type="subcellular location">
    <subcellularLocation>
        <location evidence="3">Cytoplasm</location>
    </subcellularLocation>
    <subcellularLocation>
        <location evidence="2">Dynein axonemal particle</location>
    </subcellularLocation>
</comment>
<keyword evidence="1 3" id="KW-0963">Cytoplasm</keyword>
<comment type="similarity">
    <text evidence="3">Belongs to the PIH1 family. Kintoun subfamily.</text>
</comment>
<dbReference type="Pfam" id="PF08190">
    <property type="entry name" value="PIH1"/>
    <property type="match status" value="1"/>
</dbReference>
<dbReference type="OrthoDB" id="546764at2759"/>
<proteinExistence type="inferred from homology"/>
<name>A0A210PKS0_MIZYE</name>
<dbReference type="PROSITE" id="PS51203">
    <property type="entry name" value="CS"/>
    <property type="match status" value="1"/>
</dbReference>
<feature type="region of interest" description="Disordered" evidence="5">
    <location>
        <begin position="643"/>
        <end position="796"/>
    </location>
</feature>
<dbReference type="STRING" id="6573.A0A210PKS0"/>
<comment type="caution">
    <text evidence="7">The sequence shown here is derived from an EMBL/GenBank/DDBJ whole genome shotgun (WGS) entry which is preliminary data.</text>
</comment>
<dbReference type="InterPro" id="IPR007052">
    <property type="entry name" value="CS_dom"/>
</dbReference>
<evidence type="ECO:0000313" key="7">
    <source>
        <dbReference type="EMBL" id="OWF37090.1"/>
    </source>
</evidence>
<feature type="domain" description="CS" evidence="6">
    <location>
        <begin position="270"/>
        <end position="365"/>
    </location>
</feature>
<comment type="function">
    <text evidence="3">Required for cytoplasmic pre-assembly of axonemal dyneins, thereby playing a central role in motility in cilia and flagella. Involved in pre-assembly of dynein arm complexes in the cytoplasm before intraflagellar transport loads them for the ciliary compartment.</text>
</comment>
<feature type="coiled-coil region" evidence="4">
    <location>
        <begin position="556"/>
        <end position="583"/>
    </location>
</feature>
<evidence type="ECO:0000313" key="8">
    <source>
        <dbReference type="Proteomes" id="UP000242188"/>
    </source>
</evidence>
<feature type="region of interest" description="Disordered" evidence="5">
    <location>
        <begin position="391"/>
        <end position="411"/>
    </location>
</feature>
<dbReference type="AlphaFoldDB" id="A0A210PKS0"/>
<dbReference type="CDD" id="cd00298">
    <property type="entry name" value="ACD_sHsps_p23-like"/>
    <property type="match status" value="1"/>
</dbReference>
<sequence>MASRSKKFEDLNLSNDEVKKLGEALKNEEFRKLFAEYAEEISDPENRKRYEAEIQQLENEKGMDVQFIHPTPGHVLKTSIDGNKKAFINICHSDKIQKPVSQPQVDSDGRRGINWQIPHSHVPPRDDVDKSKQKCRVFDVVFHPDTYRMADNDRFRKLVEDTAIDGIESQFGCKVDRTNLKRMSNIKFKGTPTASIIRSRTKEGPKIGKDDILNSMPYPYSDQTSKEKAEKMAKDVKEKKKTSKTVKFDDSEEPKYTILHRSDLDLQEYRNSPDSRPSTRPKELEITIFLPLLSSAKEVDLDVFEQKLTLKSENPAKYKLDLKLPYPVDDDQGRAKFDKMKKCLVVTLPVIPDKVPEMPQFDGVTTINGVADGVEDSEGLVAPLIQEISSNEIPTESSAETNGDEPPPLEELTDTVVETSNLIESEAAKSSTAQAKVMDISYSCPEFTFNQDQGAVTYILAVRNVKVENISKSYSSKNMLHLTLVSIGDGGFPLHYSFCVKFAEDHTFVPEHCSVDVSDMNVVVLLLKERSCRGIWDAFLAGSSKDNLQEYLFMTESNLQRELAELEAEAALQKQDQHAAMQDAPVIQVTDMTQKRLQINIKKSGSTEEAEDGDIEEVPSSAEIQVVHEKEPPNLHSILKNRSMSESSECDGYGSSNSSGSPTSPRDEPFGLRRSVSFNERVDKTTFKPGTAVTSMTSTLKNKRKRNRKREEKRQLRLRNNSGGSEGSSGDDLDHRSSTGESHSENDEEGDESIAPPIDEKIEELEESIVPPNSETEKCRAPVVSSMPEEKPSREAQLVQNIKEKLLRVEEAGVKDEDSDDDGENIEGGVSSRTNTEQHKVVDVIEREGVNDNHERTKSADNKKVQGVCVQEDVLSVSGDKEQQQQAANQGGPTHQAATSQKDPADVTISPGDVITRAGVQDLLGTEQSVIKVTGEERGSGDDSGVESNTEGGGESSPADNQVETILSWKDPPSSEHATKCSFEFSNAVMFDLDVD</sequence>
<dbReference type="InterPro" id="IPR012981">
    <property type="entry name" value="PIH1_N"/>
</dbReference>
<feature type="compositionally biased region" description="Basic and acidic residues" evidence="5">
    <location>
        <begin position="732"/>
        <end position="745"/>
    </location>
</feature>
<dbReference type="InterPro" id="IPR041442">
    <property type="entry name" value="PIH1D1/2/3_CS-like"/>
</dbReference>
<evidence type="ECO:0000256" key="1">
    <source>
        <dbReference type="ARBA" id="ARBA00022490"/>
    </source>
</evidence>
<dbReference type="PANTHER" id="PTHR22997:SF3">
    <property type="entry name" value="PROTEIN KINTOUN"/>
    <property type="match status" value="1"/>
</dbReference>
<gene>
    <name evidence="7" type="ORF">KP79_PYT09780</name>
</gene>
<dbReference type="GO" id="GO:0120293">
    <property type="term" value="C:dynein axonemal particle"/>
    <property type="evidence" value="ECO:0007669"/>
    <property type="project" value="UniProtKB-SubCell"/>
</dbReference>
<dbReference type="GO" id="GO:0070286">
    <property type="term" value="P:axonemal dynein complex assembly"/>
    <property type="evidence" value="ECO:0007669"/>
    <property type="project" value="UniProtKB-UniRule"/>
</dbReference>
<evidence type="ECO:0000256" key="4">
    <source>
        <dbReference type="SAM" id="Coils"/>
    </source>
</evidence>
<evidence type="ECO:0000256" key="3">
    <source>
        <dbReference type="HAMAP-Rule" id="MF_03069"/>
    </source>
</evidence>
<organism evidence="7 8">
    <name type="scientific">Mizuhopecten yessoensis</name>
    <name type="common">Japanese scallop</name>
    <name type="synonym">Patinopecten yessoensis</name>
    <dbReference type="NCBI Taxonomy" id="6573"/>
    <lineage>
        <taxon>Eukaryota</taxon>
        <taxon>Metazoa</taxon>
        <taxon>Spiralia</taxon>
        <taxon>Lophotrochozoa</taxon>
        <taxon>Mollusca</taxon>
        <taxon>Bivalvia</taxon>
        <taxon>Autobranchia</taxon>
        <taxon>Pteriomorphia</taxon>
        <taxon>Pectinida</taxon>
        <taxon>Pectinoidea</taxon>
        <taxon>Pectinidae</taxon>
        <taxon>Mizuhopecten</taxon>
    </lineage>
</organism>
<feature type="compositionally biased region" description="Polar residues" evidence="5">
    <location>
        <begin position="884"/>
        <end position="902"/>
    </location>
</feature>
<feature type="compositionally biased region" description="Polar residues" evidence="5">
    <location>
        <begin position="391"/>
        <end position="401"/>
    </location>
</feature>
<reference evidence="7 8" key="1">
    <citation type="journal article" date="2017" name="Nat. Ecol. Evol.">
        <title>Scallop genome provides insights into evolution of bilaterian karyotype and development.</title>
        <authorList>
            <person name="Wang S."/>
            <person name="Zhang J."/>
            <person name="Jiao W."/>
            <person name="Li J."/>
            <person name="Xun X."/>
            <person name="Sun Y."/>
            <person name="Guo X."/>
            <person name="Huan P."/>
            <person name="Dong B."/>
            <person name="Zhang L."/>
            <person name="Hu X."/>
            <person name="Sun X."/>
            <person name="Wang J."/>
            <person name="Zhao C."/>
            <person name="Wang Y."/>
            <person name="Wang D."/>
            <person name="Huang X."/>
            <person name="Wang R."/>
            <person name="Lv J."/>
            <person name="Li Y."/>
            <person name="Zhang Z."/>
            <person name="Liu B."/>
            <person name="Lu W."/>
            <person name="Hui Y."/>
            <person name="Liang J."/>
            <person name="Zhou Z."/>
            <person name="Hou R."/>
            <person name="Li X."/>
            <person name="Liu Y."/>
            <person name="Li H."/>
            <person name="Ning X."/>
            <person name="Lin Y."/>
            <person name="Zhao L."/>
            <person name="Xing Q."/>
            <person name="Dou J."/>
            <person name="Li Y."/>
            <person name="Mao J."/>
            <person name="Guo H."/>
            <person name="Dou H."/>
            <person name="Li T."/>
            <person name="Mu C."/>
            <person name="Jiang W."/>
            <person name="Fu Q."/>
            <person name="Fu X."/>
            <person name="Miao Y."/>
            <person name="Liu J."/>
            <person name="Yu Q."/>
            <person name="Li R."/>
            <person name="Liao H."/>
            <person name="Li X."/>
            <person name="Kong Y."/>
            <person name="Jiang Z."/>
            <person name="Chourrout D."/>
            <person name="Li R."/>
            <person name="Bao Z."/>
        </authorList>
    </citation>
    <scope>NUCLEOTIDE SEQUENCE [LARGE SCALE GENOMIC DNA]</scope>
    <source>
        <strain evidence="7 8">PY_sf001</strain>
    </source>
</reference>
<feature type="region of interest" description="Disordered" evidence="5">
    <location>
        <begin position="200"/>
        <end position="227"/>
    </location>
</feature>
<dbReference type="HAMAP" id="MF_03069">
    <property type="entry name" value="Kintoun"/>
    <property type="match status" value="1"/>
</dbReference>
<keyword evidence="8" id="KW-1185">Reference proteome</keyword>
<feature type="region of interest" description="Disordered" evidence="5">
    <location>
        <begin position="809"/>
        <end position="978"/>
    </location>
</feature>
<dbReference type="InterPro" id="IPR050734">
    <property type="entry name" value="PIH1/Kintoun_subfamily"/>
</dbReference>
<dbReference type="GO" id="GO:0060285">
    <property type="term" value="P:cilium-dependent cell motility"/>
    <property type="evidence" value="ECO:0007669"/>
    <property type="project" value="UniProtKB-UniRule"/>
</dbReference>
<protein>
    <recommendedName>
        <fullName evidence="3">Protein kintoun</fullName>
    </recommendedName>
    <alternativeName>
        <fullName evidence="3">Dynein assembly factor 2, axonemal homolog</fullName>
    </alternativeName>
</protein>
<dbReference type="EMBL" id="NEDP02005595">
    <property type="protein sequence ID" value="OWF37090.1"/>
    <property type="molecule type" value="Genomic_DNA"/>
</dbReference>
<evidence type="ECO:0000256" key="2">
    <source>
        <dbReference type="ARBA" id="ARBA00024190"/>
    </source>
</evidence>
<keyword evidence="4" id="KW-0175">Coiled coil</keyword>
<feature type="region of interest" description="Disordered" evidence="5">
    <location>
        <begin position="98"/>
        <end position="129"/>
    </location>
</feature>
<evidence type="ECO:0000256" key="5">
    <source>
        <dbReference type="SAM" id="MobiDB-lite"/>
    </source>
</evidence>
<feature type="compositionally biased region" description="Low complexity" evidence="5">
    <location>
        <begin position="654"/>
        <end position="664"/>
    </location>
</feature>
<feature type="compositionally biased region" description="Basic and acidic residues" evidence="5">
    <location>
        <begin position="836"/>
        <end position="864"/>
    </location>
</feature>
<feature type="compositionally biased region" description="Basic and acidic residues" evidence="5">
    <location>
        <begin position="200"/>
        <end position="212"/>
    </location>
</feature>
<evidence type="ECO:0000259" key="6">
    <source>
        <dbReference type="PROSITE" id="PS51203"/>
    </source>
</evidence>
<dbReference type="PANTHER" id="PTHR22997">
    <property type="entry name" value="PIH1 DOMAIN-CONTAINING PROTEIN 1"/>
    <property type="match status" value="1"/>
</dbReference>
<dbReference type="Proteomes" id="UP000242188">
    <property type="component" value="Unassembled WGS sequence"/>
</dbReference>
<accession>A0A210PKS0</accession>
<dbReference type="Pfam" id="PF18201">
    <property type="entry name" value="PIH1_CS"/>
    <property type="match status" value="1"/>
</dbReference>
<dbReference type="InterPro" id="IPR034727">
    <property type="entry name" value="Kintoun"/>
</dbReference>